<comment type="caution">
    <text evidence="3">The sequence shown here is derived from an EMBL/GenBank/DDBJ whole genome shotgun (WGS) entry which is preliminary data.</text>
</comment>
<accession>A0A077LTG0</accession>
<feature type="transmembrane region" description="Helical" evidence="1">
    <location>
        <begin position="58"/>
        <end position="79"/>
    </location>
</feature>
<evidence type="ECO:0000256" key="1">
    <source>
        <dbReference type="SAM" id="Phobius"/>
    </source>
</evidence>
<evidence type="ECO:0000259" key="2">
    <source>
        <dbReference type="Pfam" id="PF23636"/>
    </source>
</evidence>
<dbReference type="AlphaFoldDB" id="A0A077LTG0"/>
<sequence length="132" mass="14384">MSPASTSTKVRAWTTLFAAVLLLVVGLFQFLQGLVAVVDGTDFFVATPRYLFRFDASTWGWIHIVLGIVAFVVGVLLLAGNTAGRFAAVVIAGFQAVVNFVWLPVYPIWGIIIIAIDVLIIWSVCTVRLDEV</sequence>
<dbReference type="EMBL" id="CAJB01000035">
    <property type="protein sequence ID" value="CCH76486.1"/>
    <property type="molecule type" value="Genomic_DNA"/>
</dbReference>
<reference evidence="3 4" key="1">
    <citation type="journal article" date="2013" name="ISME J.">
        <title>A metabolic model for members of the genus Tetrasphaera involved in enhanced biological phosphorus removal.</title>
        <authorList>
            <person name="Kristiansen R."/>
            <person name="Nguyen H.T.T."/>
            <person name="Saunders A.M."/>
            <person name="Nielsen J.L."/>
            <person name="Wimmer R."/>
            <person name="Le V.Q."/>
            <person name="McIlroy S.J."/>
            <person name="Petrovski S."/>
            <person name="Seviour R.J."/>
            <person name="Calteau A."/>
            <person name="Nielsen K.L."/>
            <person name="Nielsen P.H."/>
        </authorList>
    </citation>
    <scope>NUCLEOTIDE SEQUENCE [LARGE SCALE GENOMIC DNA]</scope>
    <source>
        <strain evidence="3 4">T1-X7</strain>
    </source>
</reference>
<keyword evidence="1" id="KW-1133">Transmembrane helix</keyword>
<feature type="transmembrane region" description="Helical" evidence="1">
    <location>
        <begin position="86"/>
        <end position="102"/>
    </location>
</feature>
<keyword evidence="1" id="KW-0812">Transmembrane</keyword>
<proteinExistence type="predicted"/>
<name>A0A077LTG0_9MICO</name>
<evidence type="ECO:0000313" key="3">
    <source>
        <dbReference type="EMBL" id="CCH76486.1"/>
    </source>
</evidence>
<dbReference type="Proteomes" id="UP000035721">
    <property type="component" value="Unassembled WGS sequence"/>
</dbReference>
<organism evidence="3 4">
    <name type="scientific">Nostocoides japonicum T1-X7</name>
    <dbReference type="NCBI Taxonomy" id="1194083"/>
    <lineage>
        <taxon>Bacteria</taxon>
        <taxon>Bacillati</taxon>
        <taxon>Actinomycetota</taxon>
        <taxon>Actinomycetes</taxon>
        <taxon>Micrococcales</taxon>
        <taxon>Intrasporangiaceae</taxon>
        <taxon>Nostocoides</taxon>
    </lineage>
</organism>
<keyword evidence="4" id="KW-1185">Reference proteome</keyword>
<evidence type="ECO:0000313" key="4">
    <source>
        <dbReference type="Proteomes" id="UP000035721"/>
    </source>
</evidence>
<feature type="transmembrane region" description="Helical" evidence="1">
    <location>
        <begin position="108"/>
        <end position="129"/>
    </location>
</feature>
<keyword evidence="1" id="KW-0472">Membrane</keyword>
<dbReference type="InterPro" id="IPR055568">
    <property type="entry name" value="DUF7144"/>
</dbReference>
<dbReference type="RefSeq" id="WP_048549949.1">
    <property type="nucleotide sequence ID" value="NZ_HF570958.1"/>
</dbReference>
<feature type="transmembrane region" description="Helical" evidence="1">
    <location>
        <begin position="12"/>
        <end position="38"/>
    </location>
</feature>
<feature type="domain" description="DUF7144" evidence="2">
    <location>
        <begin position="15"/>
        <end position="127"/>
    </location>
</feature>
<gene>
    <name evidence="3" type="ORF">BN12_130025</name>
</gene>
<dbReference type="Pfam" id="PF23636">
    <property type="entry name" value="DUF7144"/>
    <property type="match status" value="1"/>
</dbReference>
<protein>
    <recommendedName>
        <fullName evidence="2">DUF7144 domain-containing protein</fullName>
    </recommendedName>
</protein>
<dbReference type="STRING" id="1194083.BN12_130025"/>